<evidence type="ECO:0000313" key="4">
    <source>
        <dbReference type="Proteomes" id="UP001214854"/>
    </source>
</evidence>
<gene>
    <name evidence="3" type="ORF">PQU92_01710</name>
</gene>
<organism evidence="3 4">
    <name type="scientific">Asticcacaulis aquaticus</name>
    <dbReference type="NCBI Taxonomy" id="2984212"/>
    <lineage>
        <taxon>Bacteria</taxon>
        <taxon>Pseudomonadati</taxon>
        <taxon>Pseudomonadota</taxon>
        <taxon>Alphaproteobacteria</taxon>
        <taxon>Caulobacterales</taxon>
        <taxon>Caulobacteraceae</taxon>
        <taxon>Asticcacaulis</taxon>
    </lineage>
</organism>
<comment type="caution">
    <text evidence="3">The sequence shown here is derived from an EMBL/GenBank/DDBJ whole genome shotgun (WGS) entry which is preliminary data.</text>
</comment>
<dbReference type="EMBL" id="JAQQKX010000001">
    <property type="protein sequence ID" value="MDC7681973.1"/>
    <property type="molecule type" value="Genomic_DNA"/>
</dbReference>
<accession>A0ABT5HPI0</accession>
<feature type="signal peptide" evidence="1">
    <location>
        <begin position="1"/>
        <end position="23"/>
    </location>
</feature>
<evidence type="ECO:0000313" key="3">
    <source>
        <dbReference type="EMBL" id="MDC7681973.1"/>
    </source>
</evidence>
<protein>
    <submittedName>
        <fullName evidence="3">DUF2807 domain-containing protein</fullName>
    </submittedName>
</protein>
<proteinExistence type="predicted"/>
<dbReference type="Gene3D" id="2.160.20.120">
    <property type="match status" value="2"/>
</dbReference>
<reference evidence="3 4" key="1">
    <citation type="submission" date="2023-01" db="EMBL/GenBank/DDBJ databases">
        <title>Novel species of the genus Asticcacaulis isolated from rivers.</title>
        <authorList>
            <person name="Lu H."/>
        </authorList>
    </citation>
    <scope>NUCLEOTIDE SEQUENCE [LARGE SCALE GENOMIC DNA]</scope>
    <source>
        <strain evidence="3 4">BYS171W</strain>
    </source>
</reference>
<feature type="chain" id="PRO_5045447629" evidence="1">
    <location>
        <begin position="24"/>
        <end position="274"/>
    </location>
</feature>
<keyword evidence="4" id="KW-1185">Reference proteome</keyword>
<dbReference type="Pfam" id="PF10988">
    <property type="entry name" value="DUF2807"/>
    <property type="match status" value="1"/>
</dbReference>
<dbReference type="InterPro" id="IPR021255">
    <property type="entry name" value="DUF2807"/>
</dbReference>
<evidence type="ECO:0000259" key="2">
    <source>
        <dbReference type="Pfam" id="PF10988"/>
    </source>
</evidence>
<dbReference type="Proteomes" id="UP001214854">
    <property type="component" value="Unassembled WGS sequence"/>
</dbReference>
<feature type="domain" description="Putative auto-transporter adhesin head GIN" evidence="2">
    <location>
        <begin position="202"/>
        <end position="271"/>
    </location>
</feature>
<name>A0ABT5HPI0_9CAUL</name>
<keyword evidence="1" id="KW-0732">Signal</keyword>
<evidence type="ECO:0000256" key="1">
    <source>
        <dbReference type="SAM" id="SignalP"/>
    </source>
</evidence>
<dbReference type="RefSeq" id="WP_272746485.1">
    <property type="nucleotide sequence ID" value="NZ_JAQQKX010000001.1"/>
</dbReference>
<sequence>MIKSVLAGVAVSTLALAAAQAHAATEVELKNVAARVIVTPEDRSDVKLTVAYGKAQLPKILIATRGDRLIANGQLGKSVHCAGGNARINGKGTFAQNDLPVIHIRVPRDAKVAAGGAVYGRIGATRSLEFALGGCGDWSVDDVEKKAELSIGGSGTVRARNVGEAEIAVGGSGDVYAGRVGKLEGAIGGSGSINVNEINGPVEIAIGGSGDVKIDKGISPKVEVSIAGSGNVRFNGEARDVELSVVGAGDVTIRKVTGRVSKSVMGSGNVHIGN</sequence>